<reference evidence="2 3" key="1">
    <citation type="submission" date="2022-05" db="EMBL/GenBank/DDBJ databases">
        <authorList>
            <consortium name="Genoscope - CEA"/>
            <person name="William W."/>
        </authorList>
    </citation>
    <scope>NUCLEOTIDE SEQUENCE [LARGE SCALE GENOMIC DNA]</scope>
</reference>
<dbReference type="Proteomes" id="UP001159405">
    <property type="component" value="Unassembled WGS sequence"/>
</dbReference>
<name>A0ABN8RUX4_9CNID</name>
<evidence type="ECO:0000313" key="2">
    <source>
        <dbReference type="EMBL" id="CAH3181263.1"/>
    </source>
</evidence>
<proteinExistence type="predicted"/>
<gene>
    <name evidence="2" type="ORF">PLOB_00024522</name>
</gene>
<evidence type="ECO:0000256" key="1">
    <source>
        <dbReference type="SAM" id="MobiDB-lite"/>
    </source>
</evidence>
<feature type="region of interest" description="Disordered" evidence="1">
    <location>
        <begin position="108"/>
        <end position="139"/>
    </location>
</feature>
<feature type="compositionally biased region" description="Pro residues" evidence="1">
    <location>
        <begin position="289"/>
        <end position="323"/>
    </location>
</feature>
<feature type="region of interest" description="Disordered" evidence="1">
    <location>
        <begin position="247"/>
        <end position="323"/>
    </location>
</feature>
<accession>A0ABN8RUX4</accession>
<organism evidence="2 3">
    <name type="scientific">Porites lobata</name>
    <dbReference type="NCBI Taxonomy" id="104759"/>
    <lineage>
        <taxon>Eukaryota</taxon>
        <taxon>Metazoa</taxon>
        <taxon>Cnidaria</taxon>
        <taxon>Anthozoa</taxon>
        <taxon>Hexacorallia</taxon>
        <taxon>Scleractinia</taxon>
        <taxon>Fungiina</taxon>
        <taxon>Poritidae</taxon>
        <taxon>Porites</taxon>
    </lineage>
</organism>
<sequence>MLRPIRLNAGLGNPPEAYYNNMPESANKIIKMGVDFQKNEMSQFNDKMEKVIQQQRRDCESAVINRGPYALTDDYLHLQMSPDKWFSLNARQRERHLKKFWEEVPGRNVDVQDDSGNVNDDKEENTSLTSPPELSVRPEESGAAGVALLSLKEMYRQASILLLKKDSIVEIPFKPHTFMVESDKGRPHYVVLAESGKVTCEDCPRYKSTKICAHSLAVAEKCGKLQNYLTWFKRSSHTLTTTSYVTCDSAPTVGKKSQRPSTSRRKGGRGQAVNIVPRPSASEQAPSPSAAPTPSPVLPPTAVPPAYKAPPPSPSAAPPPFAAPPFAAPQPVVSQPSELPLTFPLSPSNALGRVPYPSPLPGQFIVYPLKFCPPQVSICYGCSNTLKPGGQIPLPPHDLVVASNMMRSFQHGGQMRSKQSNVYFHCSGACIRAKQPYFSHCSMPWFIRSSLTDQQLDFLSKMFPVYALP</sequence>
<feature type="compositionally biased region" description="Basic residues" evidence="1">
    <location>
        <begin position="256"/>
        <end position="268"/>
    </location>
</feature>
<protein>
    <recommendedName>
        <fullName evidence="4">SWIM-type domain-containing protein</fullName>
    </recommendedName>
</protein>
<evidence type="ECO:0000313" key="3">
    <source>
        <dbReference type="Proteomes" id="UP001159405"/>
    </source>
</evidence>
<comment type="caution">
    <text evidence="2">The sequence shown here is derived from an EMBL/GenBank/DDBJ whole genome shotgun (WGS) entry which is preliminary data.</text>
</comment>
<keyword evidence="3" id="KW-1185">Reference proteome</keyword>
<dbReference type="EMBL" id="CALNXK010000292">
    <property type="protein sequence ID" value="CAH3181263.1"/>
    <property type="molecule type" value="Genomic_DNA"/>
</dbReference>
<evidence type="ECO:0008006" key="4">
    <source>
        <dbReference type="Google" id="ProtNLM"/>
    </source>
</evidence>
<feature type="compositionally biased region" description="Low complexity" evidence="1">
    <location>
        <begin position="277"/>
        <end position="288"/>
    </location>
</feature>